<evidence type="ECO:0000313" key="8">
    <source>
        <dbReference type="Proteomes" id="UP000676565"/>
    </source>
</evidence>
<organism evidence="7 8">
    <name type="scientific">Gemmata palustris</name>
    <dbReference type="NCBI Taxonomy" id="2822762"/>
    <lineage>
        <taxon>Bacteria</taxon>
        <taxon>Pseudomonadati</taxon>
        <taxon>Planctomycetota</taxon>
        <taxon>Planctomycetia</taxon>
        <taxon>Gemmatales</taxon>
        <taxon>Gemmataceae</taxon>
        <taxon>Gemmata</taxon>
    </lineage>
</organism>
<proteinExistence type="inferred from homology"/>
<dbReference type="PIRSF" id="PIRSF000303">
    <property type="entry name" value="Glutathion_perox"/>
    <property type="match status" value="1"/>
</dbReference>
<evidence type="ECO:0000256" key="1">
    <source>
        <dbReference type="ARBA" id="ARBA00006926"/>
    </source>
</evidence>
<evidence type="ECO:0000256" key="3">
    <source>
        <dbReference type="ARBA" id="ARBA00023002"/>
    </source>
</evidence>
<keyword evidence="3 4" id="KW-0560">Oxidoreductase</keyword>
<dbReference type="PANTHER" id="PTHR11592:SF78">
    <property type="entry name" value="GLUTATHIONE PEROXIDASE"/>
    <property type="match status" value="1"/>
</dbReference>
<evidence type="ECO:0000256" key="5">
    <source>
        <dbReference type="SAM" id="SignalP"/>
    </source>
</evidence>
<sequence>MKVLFVAAVAALASLTAVGHAEDKKVTGPLQYKMKDIDGKDLELSKYKGKVVLFVNVASECGLTKQYAGLQELYKKYEKDGFVLVGVPANEFGKQEPGSDEEIKKFCSTEYKVTFPMLSKVVVKGDGQVPLYKTLVEATPNNGKVEQVSWNFEKFLVGRDGKVIARFKPTVEPNAPELAKAIKAELEKPAK</sequence>
<evidence type="ECO:0000259" key="6">
    <source>
        <dbReference type="PROSITE" id="PS51352"/>
    </source>
</evidence>
<dbReference type="InterPro" id="IPR036249">
    <property type="entry name" value="Thioredoxin-like_sf"/>
</dbReference>
<keyword evidence="5" id="KW-0732">Signal</keyword>
<protein>
    <recommendedName>
        <fullName evidence="4">Glutathione peroxidase</fullName>
    </recommendedName>
</protein>
<gene>
    <name evidence="7" type="ORF">J8F10_02720</name>
</gene>
<evidence type="ECO:0000256" key="4">
    <source>
        <dbReference type="RuleBase" id="RU000499"/>
    </source>
</evidence>
<dbReference type="PROSITE" id="PS51352">
    <property type="entry name" value="THIOREDOXIN_2"/>
    <property type="match status" value="1"/>
</dbReference>
<evidence type="ECO:0000256" key="2">
    <source>
        <dbReference type="ARBA" id="ARBA00022559"/>
    </source>
</evidence>
<dbReference type="PROSITE" id="PS51355">
    <property type="entry name" value="GLUTATHIONE_PEROXID_3"/>
    <property type="match status" value="1"/>
</dbReference>
<dbReference type="Pfam" id="PF00255">
    <property type="entry name" value="GSHPx"/>
    <property type="match status" value="1"/>
</dbReference>
<feature type="domain" description="Thioredoxin" evidence="6">
    <location>
        <begin position="4"/>
        <end position="187"/>
    </location>
</feature>
<dbReference type="RefSeq" id="WP_210652350.1">
    <property type="nucleotide sequence ID" value="NZ_JAGKQQ010000001.1"/>
</dbReference>
<dbReference type="Gene3D" id="3.40.30.10">
    <property type="entry name" value="Glutaredoxin"/>
    <property type="match status" value="1"/>
</dbReference>
<dbReference type="PROSITE" id="PS00460">
    <property type="entry name" value="GLUTATHIONE_PEROXID_1"/>
    <property type="match status" value="1"/>
</dbReference>
<comment type="similarity">
    <text evidence="1 4">Belongs to the glutathione peroxidase family.</text>
</comment>
<dbReference type="InterPro" id="IPR000889">
    <property type="entry name" value="Glutathione_peroxidase"/>
</dbReference>
<feature type="signal peptide" evidence="5">
    <location>
        <begin position="1"/>
        <end position="21"/>
    </location>
</feature>
<keyword evidence="2 4" id="KW-0575">Peroxidase</keyword>
<dbReference type="PRINTS" id="PR01011">
    <property type="entry name" value="GLUTPROXDASE"/>
</dbReference>
<feature type="chain" id="PRO_5046739038" description="Glutathione peroxidase" evidence="5">
    <location>
        <begin position="22"/>
        <end position="191"/>
    </location>
</feature>
<dbReference type="InterPro" id="IPR013766">
    <property type="entry name" value="Thioredoxin_domain"/>
</dbReference>
<dbReference type="PANTHER" id="PTHR11592">
    <property type="entry name" value="GLUTATHIONE PEROXIDASE"/>
    <property type="match status" value="1"/>
</dbReference>
<accession>A0ABS5BMU9</accession>
<dbReference type="InterPro" id="IPR029759">
    <property type="entry name" value="GPX_AS"/>
</dbReference>
<dbReference type="GO" id="GO:0004601">
    <property type="term" value="F:peroxidase activity"/>
    <property type="evidence" value="ECO:0007669"/>
    <property type="project" value="UniProtKB-KW"/>
</dbReference>
<evidence type="ECO:0000313" key="7">
    <source>
        <dbReference type="EMBL" id="MBP3954208.1"/>
    </source>
</evidence>
<dbReference type="Proteomes" id="UP000676565">
    <property type="component" value="Unassembled WGS sequence"/>
</dbReference>
<dbReference type="CDD" id="cd00340">
    <property type="entry name" value="GSH_Peroxidase"/>
    <property type="match status" value="1"/>
</dbReference>
<comment type="caution">
    <text evidence="7">The sequence shown here is derived from an EMBL/GenBank/DDBJ whole genome shotgun (WGS) entry which is preliminary data.</text>
</comment>
<reference evidence="7 8" key="1">
    <citation type="submission" date="2021-04" db="EMBL/GenBank/DDBJ databases">
        <authorList>
            <person name="Ivanova A."/>
        </authorList>
    </citation>
    <scope>NUCLEOTIDE SEQUENCE [LARGE SCALE GENOMIC DNA]</scope>
    <source>
        <strain evidence="7 8">G18</strain>
    </source>
</reference>
<dbReference type="EMBL" id="JAGKQQ010000001">
    <property type="protein sequence ID" value="MBP3954208.1"/>
    <property type="molecule type" value="Genomic_DNA"/>
</dbReference>
<dbReference type="SUPFAM" id="SSF52833">
    <property type="entry name" value="Thioredoxin-like"/>
    <property type="match status" value="1"/>
</dbReference>
<keyword evidence="8" id="KW-1185">Reference proteome</keyword>
<name>A0ABS5BMU9_9BACT</name>